<dbReference type="Pfam" id="PF13812">
    <property type="entry name" value="PPR_3"/>
    <property type="match status" value="1"/>
</dbReference>
<dbReference type="InterPro" id="IPR044645">
    <property type="entry name" value="DG1/EMB2279-like"/>
</dbReference>
<dbReference type="EMBL" id="JANQDX010000017">
    <property type="protein sequence ID" value="KAL0908790.1"/>
    <property type="molecule type" value="Genomic_DNA"/>
</dbReference>
<feature type="compositionally biased region" description="Basic residues" evidence="3">
    <location>
        <begin position="138"/>
        <end position="148"/>
    </location>
</feature>
<dbReference type="AlphaFoldDB" id="A0ABD0U7V8"/>
<protein>
    <recommendedName>
        <fullName evidence="6">Pentatricopeptide repeat-containing protein</fullName>
    </recommendedName>
</protein>
<dbReference type="Pfam" id="PF13041">
    <property type="entry name" value="PPR_2"/>
    <property type="match status" value="1"/>
</dbReference>
<accession>A0ABD0U7V8</accession>
<reference evidence="4 5" key="1">
    <citation type="journal article" date="2024" name="Plant Biotechnol. J.">
        <title>Dendrobium thyrsiflorum genome and its molecular insights into genes involved in important horticultural traits.</title>
        <authorList>
            <person name="Chen B."/>
            <person name="Wang J.Y."/>
            <person name="Zheng P.J."/>
            <person name="Li K.L."/>
            <person name="Liang Y.M."/>
            <person name="Chen X.F."/>
            <person name="Zhang C."/>
            <person name="Zhao X."/>
            <person name="He X."/>
            <person name="Zhang G.Q."/>
            <person name="Liu Z.J."/>
            <person name="Xu Q."/>
        </authorList>
    </citation>
    <scope>NUCLEOTIDE SEQUENCE [LARGE SCALE GENOMIC DNA]</scope>
    <source>
        <strain evidence="4">GZMU011</strain>
    </source>
</reference>
<dbReference type="PANTHER" id="PTHR46935:SF1">
    <property type="entry name" value="OS01G0674700 PROTEIN"/>
    <property type="match status" value="1"/>
</dbReference>
<feature type="repeat" description="PPR" evidence="2">
    <location>
        <begin position="658"/>
        <end position="692"/>
    </location>
</feature>
<name>A0ABD0U7V8_DENTH</name>
<evidence type="ECO:0000313" key="4">
    <source>
        <dbReference type="EMBL" id="KAL0908790.1"/>
    </source>
</evidence>
<dbReference type="NCBIfam" id="TIGR00756">
    <property type="entry name" value="PPR"/>
    <property type="match status" value="2"/>
</dbReference>
<dbReference type="InterPro" id="IPR002885">
    <property type="entry name" value="PPR_rpt"/>
</dbReference>
<dbReference type="SUPFAM" id="SSF48452">
    <property type="entry name" value="TPR-like"/>
    <property type="match status" value="1"/>
</dbReference>
<dbReference type="FunFam" id="1.25.40.10:FF:000363">
    <property type="entry name" value="Pentatricopeptide repeat-containing protein"/>
    <property type="match status" value="1"/>
</dbReference>
<dbReference type="PROSITE" id="PS51375">
    <property type="entry name" value="PPR"/>
    <property type="match status" value="4"/>
</dbReference>
<feature type="region of interest" description="Disordered" evidence="3">
    <location>
        <begin position="232"/>
        <end position="304"/>
    </location>
</feature>
<evidence type="ECO:0000313" key="5">
    <source>
        <dbReference type="Proteomes" id="UP001552299"/>
    </source>
</evidence>
<evidence type="ECO:0008006" key="6">
    <source>
        <dbReference type="Google" id="ProtNLM"/>
    </source>
</evidence>
<sequence length="1055" mass="120571">MVVAYLQFGFSSLGASSFPILNSRLNSSRIHGISISQKPVLGMHLASAGARKRCVIYVKRPKIGIINSLPDGEVETTSTSSEFLEKEFKFIPTFDKYVKVLESIKTDRSRLSTEEANLHGLKKRSVRRHVLTEDSVTKKRNSSKSKKQLSKENLSSDEKARYSREDRGNAPSLKGGVSDKSGSAWAVVEEILEKKTKEKSVERHKGGLERKNEDFNTVRNVLYKKTKGADKVVHDGIVENNSKSQRRPESQENRQNSRALNELANSKVVENELGRGDSRKAQFTPYRSGEDLSGQGHGLHKKTNGAEDVIVDEILEDKRTSQRRLKETQIYRKELRSLDELKNTNFVRNAGGCGDNAKSTDSKRFASRIVSKDESFLRFDNMSAKDKHRRGKMEVFEMEGNQHYQAINAKERDLCAPAKEIYRTGSIRRSAKFHGDIIEAEKLNSRALISSGRSVRTHAAYPEFSEEVDGVALENRAAFKTFEVFTDVRNRPRVLRMEMEERIRNLAKWLNASDLNMPEWQFSKMIHSTKIKFSEHSILRIVQILGSFGNWRRVLQVIEWFHSRERFKYYKSRYIYTTALDVLGKAKRPMEALNIFYAMRQQLSSYPDLAAYHCIAVTLGQAGLMKELFDVIDCMRAAPEKKFDLGPLQKWDPRLQPDLVVYNAVLNACVQQKQWEGAFWVLQELKVQGIRPSSTTYGLIMEVMLACSKYNLVHEFFRKLQKNSIPGALNYKVLVNTLWREGNVEEAVQAVKDMERRGIVGSASLYYDLARCLCNAGRCKEALYQINKISKVAKKPLVVTYTGLIQACLDSGSIENATYIFNQMNGFCSPNVITFNIMLKSYVGHGMFEEAKVLFQNILSGSHEINIKGEYSQKVFPDKFTFNTMMEACAAASKWDDFENSYREMLHHGYHFDERRHMRLVFDAWRAGKKNILEITWDHLTDNGRAPPAAIIKELFSMKLEEDEPASAVSFITIHQDMEIQAFSDNSWLNLLKSKIHHISSKTLTKLLYELRSIISESARPHPVYQNLLNACKEFGSSLQGEDFILLCNDEERSK</sequence>
<dbReference type="PANTHER" id="PTHR46935">
    <property type="entry name" value="OS01G0674700 PROTEIN"/>
    <property type="match status" value="1"/>
</dbReference>
<evidence type="ECO:0000256" key="2">
    <source>
        <dbReference type="PROSITE-ProRule" id="PRU00708"/>
    </source>
</evidence>
<feature type="compositionally biased region" description="Basic and acidic residues" evidence="3">
    <location>
        <begin position="269"/>
        <end position="280"/>
    </location>
</feature>
<gene>
    <name evidence="4" type="ORF">M5K25_023299</name>
</gene>
<dbReference type="Pfam" id="PF01535">
    <property type="entry name" value="PPR"/>
    <property type="match status" value="3"/>
</dbReference>
<organism evidence="4 5">
    <name type="scientific">Dendrobium thyrsiflorum</name>
    <name type="common">Pinecone-like raceme dendrobium</name>
    <name type="synonym">Orchid</name>
    <dbReference type="NCBI Taxonomy" id="117978"/>
    <lineage>
        <taxon>Eukaryota</taxon>
        <taxon>Viridiplantae</taxon>
        <taxon>Streptophyta</taxon>
        <taxon>Embryophyta</taxon>
        <taxon>Tracheophyta</taxon>
        <taxon>Spermatophyta</taxon>
        <taxon>Magnoliopsida</taxon>
        <taxon>Liliopsida</taxon>
        <taxon>Asparagales</taxon>
        <taxon>Orchidaceae</taxon>
        <taxon>Epidendroideae</taxon>
        <taxon>Malaxideae</taxon>
        <taxon>Dendrobiinae</taxon>
        <taxon>Dendrobium</taxon>
    </lineage>
</organism>
<comment type="caution">
    <text evidence="4">The sequence shown here is derived from an EMBL/GenBank/DDBJ whole genome shotgun (WGS) entry which is preliminary data.</text>
</comment>
<evidence type="ECO:0000256" key="1">
    <source>
        <dbReference type="ARBA" id="ARBA00022737"/>
    </source>
</evidence>
<feature type="repeat" description="PPR" evidence="2">
    <location>
        <begin position="878"/>
        <end position="912"/>
    </location>
</feature>
<evidence type="ECO:0000256" key="3">
    <source>
        <dbReference type="SAM" id="MobiDB-lite"/>
    </source>
</evidence>
<feature type="compositionally biased region" description="Basic and acidic residues" evidence="3">
    <location>
        <begin position="154"/>
        <end position="168"/>
    </location>
</feature>
<keyword evidence="5" id="KW-1185">Reference proteome</keyword>
<feature type="repeat" description="PPR" evidence="2">
    <location>
        <begin position="831"/>
        <end position="865"/>
    </location>
</feature>
<dbReference type="Proteomes" id="UP001552299">
    <property type="component" value="Unassembled WGS sequence"/>
</dbReference>
<proteinExistence type="predicted"/>
<dbReference type="Gene3D" id="1.25.40.10">
    <property type="entry name" value="Tetratricopeptide repeat domain"/>
    <property type="match status" value="4"/>
</dbReference>
<feature type="region of interest" description="Disordered" evidence="3">
    <location>
        <begin position="122"/>
        <end position="180"/>
    </location>
</feature>
<feature type="repeat" description="PPR" evidence="2">
    <location>
        <begin position="727"/>
        <end position="761"/>
    </location>
</feature>
<dbReference type="InterPro" id="IPR011990">
    <property type="entry name" value="TPR-like_helical_dom_sf"/>
</dbReference>
<keyword evidence="1" id="KW-0677">Repeat</keyword>